<dbReference type="Proteomes" id="UP000240739">
    <property type="component" value="Unassembled WGS sequence"/>
</dbReference>
<accession>A0A2T4UGF6</accession>
<dbReference type="InterPro" id="IPR036390">
    <property type="entry name" value="WH_DNA-bd_sf"/>
</dbReference>
<proteinExistence type="predicted"/>
<gene>
    <name evidence="1" type="ORF">C7Y72_01105</name>
</gene>
<name>A0A2T4UGF6_9ACTN</name>
<dbReference type="AlphaFoldDB" id="A0A2T4UGF6"/>
<dbReference type="EMBL" id="PYYB01000001">
    <property type="protein sequence ID" value="PTL58343.1"/>
    <property type="molecule type" value="Genomic_DNA"/>
</dbReference>
<reference evidence="1 2" key="1">
    <citation type="submission" date="2018-03" db="EMBL/GenBank/DDBJ databases">
        <title>Aquarubrobacter algicola gen. nov., sp. nov., a novel actinobacterium isolated from shallow eutrophic lake during the end of cyanobacterial harmful algal blooms.</title>
        <authorList>
            <person name="Chun S.J."/>
        </authorList>
    </citation>
    <scope>NUCLEOTIDE SEQUENCE [LARGE SCALE GENOMIC DNA]</scope>
    <source>
        <strain evidence="1 2">Seoho-28</strain>
    </source>
</reference>
<sequence>MTVPTDAESPYGRPARDRTVLQALVDEPGATLEQLAAATGIAARVLAPTLWRLEEERRVVHEAHRWFATEE</sequence>
<keyword evidence="2" id="KW-1185">Reference proteome</keyword>
<dbReference type="RefSeq" id="WP_107566781.1">
    <property type="nucleotide sequence ID" value="NZ_PYYB01000001.1"/>
</dbReference>
<evidence type="ECO:0000313" key="2">
    <source>
        <dbReference type="Proteomes" id="UP000240739"/>
    </source>
</evidence>
<organism evidence="1 2">
    <name type="scientific">Paraconexibacter algicola</name>
    <dbReference type="NCBI Taxonomy" id="2133960"/>
    <lineage>
        <taxon>Bacteria</taxon>
        <taxon>Bacillati</taxon>
        <taxon>Actinomycetota</taxon>
        <taxon>Thermoleophilia</taxon>
        <taxon>Solirubrobacterales</taxon>
        <taxon>Paraconexibacteraceae</taxon>
        <taxon>Paraconexibacter</taxon>
    </lineage>
</organism>
<evidence type="ECO:0000313" key="1">
    <source>
        <dbReference type="EMBL" id="PTL58343.1"/>
    </source>
</evidence>
<comment type="caution">
    <text evidence="1">The sequence shown here is derived from an EMBL/GenBank/DDBJ whole genome shotgun (WGS) entry which is preliminary data.</text>
</comment>
<protein>
    <recommendedName>
        <fullName evidence="3">Winged helix-turn-helix domain-containing protein</fullName>
    </recommendedName>
</protein>
<evidence type="ECO:0008006" key="3">
    <source>
        <dbReference type="Google" id="ProtNLM"/>
    </source>
</evidence>
<dbReference type="SUPFAM" id="SSF46785">
    <property type="entry name" value="Winged helix' DNA-binding domain"/>
    <property type="match status" value="1"/>
</dbReference>